<feature type="region of interest" description="Disordered" evidence="8">
    <location>
        <begin position="527"/>
        <end position="565"/>
    </location>
</feature>
<evidence type="ECO:0000256" key="1">
    <source>
        <dbReference type="ARBA" id="ARBA00004123"/>
    </source>
</evidence>
<evidence type="ECO:0000256" key="5">
    <source>
        <dbReference type="ARBA" id="ARBA00022833"/>
    </source>
</evidence>
<dbReference type="PROSITE" id="PS50157">
    <property type="entry name" value="ZINC_FINGER_C2H2_2"/>
    <property type="match status" value="1"/>
</dbReference>
<feature type="region of interest" description="Disordered" evidence="8">
    <location>
        <begin position="1"/>
        <end position="71"/>
    </location>
</feature>
<dbReference type="OrthoDB" id="6110130at2759"/>
<evidence type="ECO:0000313" key="10">
    <source>
        <dbReference type="EMBL" id="CAD5219284.1"/>
    </source>
</evidence>
<dbReference type="InterPro" id="IPR050888">
    <property type="entry name" value="ZnF_C2H2-type_TF"/>
</dbReference>
<keyword evidence="2" id="KW-0479">Metal-binding</keyword>
<dbReference type="EMBL" id="CAJFCW020000004">
    <property type="protein sequence ID" value="CAG9112422.1"/>
    <property type="molecule type" value="Genomic_DNA"/>
</dbReference>
<feature type="compositionally biased region" description="Polar residues" evidence="8">
    <location>
        <begin position="537"/>
        <end position="564"/>
    </location>
</feature>
<evidence type="ECO:0000259" key="9">
    <source>
        <dbReference type="PROSITE" id="PS50157"/>
    </source>
</evidence>
<feature type="compositionally biased region" description="Polar residues" evidence="8">
    <location>
        <begin position="7"/>
        <end position="17"/>
    </location>
</feature>
<dbReference type="Proteomes" id="UP000614601">
    <property type="component" value="Unassembled WGS sequence"/>
</dbReference>
<evidence type="ECO:0000256" key="2">
    <source>
        <dbReference type="ARBA" id="ARBA00022723"/>
    </source>
</evidence>
<dbReference type="PANTHER" id="PTHR24406">
    <property type="entry name" value="TRANSCRIPTIONAL REPRESSOR CTCFL-RELATED"/>
    <property type="match status" value="1"/>
</dbReference>
<protein>
    <recommendedName>
        <fullName evidence="9">C2H2-type domain-containing protein</fullName>
    </recommendedName>
</protein>
<dbReference type="AlphaFoldDB" id="A0A811KW95"/>
<dbReference type="EMBL" id="CAJFDH010000004">
    <property type="protein sequence ID" value="CAD5219284.1"/>
    <property type="molecule type" value="Genomic_DNA"/>
</dbReference>
<dbReference type="PROSITE" id="PS00028">
    <property type="entry name" value="ZINC_FINGER_C2H2_1"/>
    <property type="match status" value="3"/>
</dbReference>
<dbReference type="SMART" id="SM00355">
    <property type="entry name" value="ZnF_C2H2"/>
    <property type="match status" value="6"/>
</dbReference>
<evidence type="ECO:0000256" key="3">
    <source>
        <dbReference type="ARBA" id="ARBA00022737"/>
    </source>
</evidence>
<evidence type="ECO:0000256" key="6">
    <source>
        <dbReference type="ARBA" id="ARBA00023242"/>
    </source>
</evidence>
<evidence type="ECO:0000256" key="7">
    <source>
        <dbReference type="PROSITE-ProRule" id="PRU00042"/>
    </source>
</evidence>
<keyword evidence="5" id="KW-0862">Zinc</keyword>
<organism evidence="10 11">
    <name type="scientific">Bursaphelenchus okinawaensis</name>
    <dbReference type="NCBI Taxonomy" id="465554"/>
    <lineage>
        <taxon>Eukaryota</taxon>
        <taxon>Metazoa</taxon>
        <taxon>Ecdysozoa</taxon>
        <taxon>Nematoda</taxon>
        <taxon>Chromadorea</taxon>
        <taxon>Rhabditida</taxon>
        <taxon>Tylenchina</taxon>
        <taxon>Tylenchomorpha</taxon>
        <taxon>Aphelenchoidea</taxon>
        <taxon>Aphelenchoididae</taxon>
        <taxon>Bursaphelenchus</taxon>
    </lineage>
</organism>
<evidence type="ECO:0000256" key="4">
    <source>
        <dbReference type="ARBA" id="ARBA00022771"/>
    </source>
</evidence>
<accession>A0A811KW95</accession>
<name>A0A811KW95_9BILA</name>
<reference evidence="10" key="1">
    <citation type="submission" date="2020-09" db="EMBL/GenBank/DDBJ databases">
        <authorList>
            <person name="Kikuchi T."/>
        </authorList>
    </citation>
    <scope>NUCLEOTIDE SEQUENCE</scope>
    <source>
        <strain evidence="10">SH1</strain>
    </source>
</reference>
<feature type="compositionally biased region" description="Basic and acidic residues" evidence="8">
    <location>
        <begin position="59"/>
        <end position="71"/>
    </location>
</feature>
<evidence type="ECO:0000313" key="11">
    <source>
        <dbReference type="Proteomes" id="UP000614601"/>
    </source>
</evidence>
<proteinExistence type="predicted"/>
<feature type="compositionally biased region" description="Polar residues" evidence="8">
    <location>
        <begin position="33"/>
        <end position="54"/>
    </location>
</feature>
<feature type="compositionally biased region" description="Acidic residues" evidence="8">
    <location>
        <begin position="21"/>
        <end position="31"/>
    </location>
</feature>
<dbReference type="Gene3D" id="3.30.160.60">
    <property type="entry name" value="Classic Zinc Finger"/>
    <property type="match status" value="3"/>
</dbReference>
<dbReference type="GO" id="GO:0005634">
    <property type="term" value="C:nucleus"/>
    <property type="evidence" value="ECO:0007669"/>
    <property type="project" value="UniProtKB-SubCell"/>
</dbReference>
<evidence type="ECO:0000256" key="8">
    <source>
        <dbReference type="SAM" id="MobiDB-lite"/>
    </source>
</evidence>
<feature type="domain" description="C2H2-type" evidence="9">
    <location>
        <begin position="570"/>
        <end position="598"/>
    </location>
</feature>
<dbReference type="GO" id="GO:0008270">
    <property type="term" value="F:zinc ion binding"/>
    <property type="evidence" value="ECO:0007669"/>
    <property type="project" value="UniProtKB-KW"/>
</dbReference>
<keyword evidence="3" id="KW-0677">Repeat</keyword>
<dbReference type="Proteomes" id="UP000783686">
    <property type="component" value="Unassembled WGS sequence"/>
</dbReference>
<keyword evidence="11" id="KW-1185">Reference proteome</keyword>
<feature type="compositionally biased region" description="Low complexity" evidence="8">
    <location>
        <begin position="527"/>
        <end position="536"/>
    </location>
</feature>
<gene>
    <name evidence="10" type="ORF">BOKJ2_LOCUS8367</name>
</gene>
<comment type="subcellular location">
    <subcellularLocation>
        <location evidence="1">Nucleus</location>
    </subcellularLocation>
</comment>
<comment type="caution">
    <text evidence="10">The sequence shown here is derived from an EMBL/GenBank/DDBJ whole genome shotgun (WGS) entry which is preliminary data.</text>
</comment>
<sequence length="713" mass="80001">MVDSEVHTSSAPISNPVQEIVLDDDDEEMDTSEAVNGDSTPQNGVNQSNGTSELPSGKENGHAENGASKDVDCIELDDEDDEVAPKKPKLDESKEAKKEAELTNYTALLDKLEIYIREAFEKKDHVDRKLLDALLAAINIQVQKEPYSVRKLILDKQLVLPNTISFPPSQIVDMVIEHDAESQLSRVISKLFGEEKIKFTETEKRERQTLKTSYSAPSMTKMLLDIGQDLVQESTYSDIVHARNLPEVPKNVDTYKQVAAQLKPVWESLRDKNKAFKLKQYLCSACDFKTDSMIVMSNHKQTLHVRDNKRIYCGMCPEYNTNGSRMERHMVEVHAVKPLMPEEPPSKIQCPICEENFQFKGQRDGHLKSCKRDYAKLNKTQGSHPIESISTINRWLWPKPQSDPSITAQQHDIQKQQMIKQQQQQRYAAAAAVRQAQAAAAAAATASQKPTAAQILAGQQLATQIKGLGPHQQQQLTQILKDNKASLPPAVLQAVQAQLQKIQAQQQQSVANIPGFSTLTTQQLQQLQRTLAQQRRNGPSSSAAGPKTPQQRKTTPSTARSSGTPKVEEHICEICDDKFKSRAEYLNHLKVNHNTFKNRSTVDLDSGPPLACSRCRDRFWSYEGLERHLVMTHSLVTSDLLLKAQNKSDNGRCKHCLKTFAFNILQHLATDHGAKLCSAEIMFSCDVCPFRCSSYQNLETHLNQEHPKNGKAR</sequence>
<dbReference type="InterPro" id="IPR013087">
    <property type="entry name" value="Znf_C2H2_type"/>
</dbReference>
<keyword evidence="6" id="KW-0539">Nucleus</keyword>
<keyword evidence="4 7" id="KW-0863">Zinc-finger</keyword>